<dbReference type="HOGENOM" id="CLU_072377_1_0_1"/>
<feature type="domain" description="PITH" evidence="2">
    <location>
        <begin position="1"/>
        <end position="159"/>
    </location>
</feature>
<reference evidence="3" key="2">
    <citation type="submission" date="2011-02" db="EMBL/GenBank/DDBJ databases">
        <authorList>
            <person name="MacLean D."/>
        </authorList>
    </citation>
    <scope>NUCLEOTIDE SEQUENCE</scope>
</reference>
<accession>F0X032</accession>
<dbReference type="InterPro" id="IPR010400">
    <property type="entry name" value="PITH_dom"/>
</dbReference>
<dbReference type="EMBL" id="FR824500">
    <property type="protein sequence ID" value="CCA27114.1"/>
    <property type="molecule type" value="Genomic_DNA"/>
</dbReference>
<evidence type="ECO:0000259" key="2">
    <source>
        <dbReference type="PROSITE" id="PS51532"/>
    </source>
</evidence>
<dbReference type="InterPro" id="IPR037047">
    <property type="entry name" value="PITH_dom_sf"/>
</dbReference>
<protein>
    <submittedName>
        <fullName evidence="3">Uncharacterized protein AlNc14C457G11771</fullName>
    </submittedName>
</protein>
<comment type="similarity">
    <text evidence="1">Belongs to the PITHD1 family.</text>
</comment>
<dbReference type="AlphaFoldDB" id="F0X032"/>
<evidence type="ECO:0000313" key="3">
    <source>
        <dbReference type="EMBL" id="CCA27114.1"/>
    </source>
</evidence>
<reference evidence="3" key="1">
    <citation type="journal article" date="2011" name="PLoS Biol.">
        <title>Gene gain and loss during evolution of obligate parasitism in the white rust pathogen of Arabidopsis thaliana.</title>
        <authorList>
            <person name="Kemen E."/>
            <person name="Gardiner A."/>
            <person name="Schultz-Larsen T."/>
            <person name="Kemen A.C."/>
            <person name="Balmuth A.L."/>
            <person name="Robert-Seilaniantz A."/>
            <person name="Bailey K."/>
            <person name="Holub E."/>
            <person name="Studholme D.J."/>
            <person name="Maclean D."/>
            <person name="Jones J.D."/>
        </authorList>
    </citation>
    <scope>NUCLEOTIDE SEQUENCE</scope>
</reference>
<dbReference type="PANTHER" id="PTHR12175:SF5">
    <property type="entry name" value="OS03G0795500 PROTEIN"/>
    <property type="match status" value="1"/>
</dbReference>
<gene>
    <name evidence="3" type="primary">AlNc14C457G11771</name>
    <name evidence="3" type="ORF">ALNC14_132580</name>
</gene>
<dbReference type="PANTHER" id="PTHR12175">
    <property type="entry name" value="AD039 HT014 THIOREDOXIN FAMILY TRP26"/>
    <property type="match status" value="1"/>
</dbReference>
<organism evidence="3">
    <name type="scientific">Albugo laibachii Nc14</name>
    <dbReference type="NCBI Taxonomy" id="890382"/>
    <lineage>
        <taxon>Eukaryota</taxon>
        <taxon>Sar</taxon>
        <taxon>Stramenopiles</taxon>
        <taxon>Oomycota</taxon>
        <taxon>Peronosporomycetes</taxon>
        <taxon>Albuginales</taxon>
        <taxon>Albuginaceae</taxon>
        <taxon>Albugo</taxon>
    </lineage>
</organism>
<proteinExistence type="inferred from homology"/>
<dbReference type="Pfam" id="PF06201">
    <property type="entry name" value="PITH"/>
    <property type="match status" value="1"/>
</dbReference>
<dbReference type="PROSITE" id="PS51532">
    <property type="entry name" value="PITH"/>
    <property type="match status" value="1"/>
</dbReference>
<dbReference type="InterPro" id="IPR008979">
    <property type="entry name" value="Galactose-bd-like_sf"/>
</dbReference>
<dbReference type="GO" id="GO:0005737">
    <property type="term" value="C:cytoplasm"/>
    <property type="evidence" value="ECO:0007669"/>
    <property type="project" value="UniProtKB-ARBA"/>
</dbReference>
<name>F0X032_9STRA</name>
<dbReference type="Gene3D" id="2.60.120.470">
    <property type="entry name" value="PITH domain"/>
    <property type="match status" value="1"/>
</dbReference>
<sequence length="159" mass="18163">MPSFDLTEAIDKSACYCLNEDPNHRLENVFMGDESLFLSSDSDEELLLHIAFQQPVKLHSIHLCGLADATAPRHIKLYINRPNMAFSDVSDVEPSQTVELSQTNEPIELRAVKFWQTHWLTVYIQSNHGDMRTIVTRLQLLGEQIAGTNMKELKKVDHE</sequence>
<evidence type="ECO:0000256" key="1">
    <source>
        <dbReference type="ARBA" id="ARBA00025788"/>
    </source>
</evidence>
<dbReference type="InterPro" id="IPR045099">
    <property type="entry name" value="PITH1-like"/>
</dbReference>
<dbReference type="SUPFAM" id="SSF49785">
    <property type="entry name" value="Galactose-binding domain-like"/>
    <property type="match status" value="1"/>
</dbReference>